<feature type="transmembrane region" description="Helical" evidence="14">
    <location>
        <begin position="209"/>
        <end position="234"/>
    </location>
</feature>
<evidence type="ECO:0000256" key="4">
    <source>
        <dbReference type="ARBA" id="ARBA00022692"/>
    </source>
</evidence>
<keyword evidence="8 14" id="KW-0472">Membrane</keyword>
<evidence type="ECO:0000256" key="5">
    <source>
        <dbReference type="ARBA" id="ARBA00022725"/>
    </source>
</evidence>
<comment type="subcellular location">
    <subcellularLocation>
        <location evidence="1 14">Cell membrane</location>
        <topology evidence="1 14">Multi-pass membrane protein</topology>
    </subcellularLocation>
</comment>
<evidence type="ECO:0000256" key="8">
    <source>
        <dbReference type="ARBA" id="ARBA00023136"/>
    </source>
</evidence>
<evidence type="ECO:0000256" key="6">
    <source>
        <dbReference type="ARBA" id="ARBA00022989"/>
    </source>
</evidence>
<dbReference type="GO" id="GO:0004984">
    <property type="term" value="F:olfactory receptor activity"/>
    <property type="evidence" value="ECO:0007669"/>
    <property type="project" value="InterPro"/>
</dbReference>
<organism evidence="16 17">
    <name type="scientific">Erpetoichthys calabaricus</name>
    <name type="common">Rope fish</name>
    <name type="synonym">Calamoichthys calabaricus</name>
    <dbReference type="NCBI Taxonomy" id="27687"/>
    <lineage>
        <taxon>Eukaryota</taxon>
        <taxon>Metazoa</taxon>
        <taxon>Chordata</taxon>
        <taxon>Craniata</taxon>
        <taxon>Vertebrata</taxon>
        <taxon>Euteleostomi</taxon>
        <taxon>Actinopterygii</taxon>
        <taxon>Polypteriformes</taxon>
        <taxon>Polypteridae</taxon>
        <taxon>Erpetoichthys</taxon>
    </lineage>
</organism>
<dbReference type="PROSITE" id="PS50262">
    <property type="entry name" value="G_PROTEIN_RECEP_F1_2"/>
    <property type="match status" value="1"/>
</dbReference>
<evidence type="ECO:0000256" key="11">
    <source>
        <dbReference type="ARBA" id="ARBA00023180"/>
    </source>
</evidence>
<keyword evidence="5 14" id="KW-0552">Olfaction</keyword>
<dbReference type="AlphaFoldDB" id="A0A8C4RWA6"/>
<evidence type="ECO:0000256" key="14">
    <source>
        <dbReference type="RuleBase" id="RU363047"/>
    </source>
</evidence>
<evidence type="ECO:0000256" key="12">
    <source>
        <dbReference type="ARBA" id="ARBA00023224"/>
    </source>
</evidence>
<keyword evidence="2 14" id="KW-1003">Cell membrane</keyword>
<keyword evidence="12 13" id="KW-0807">Transducer</keyword>
<keyword evidence="11" id="KW-0325">Glycoprotein</keyword>
<feature type="transmembrane region" description="Helical" evidence="14">
    <location>
        <begin position="149"/>
        <end position="173"/>
    </location>
</feature>
<dbReference type="InterPro" id="IPR000276">
    <property type="entry name" value="GPCR_Rhodpsn"/>
</dbReference>
<dbReference type="Proteomes" id="UP000694620">
    <property type="component" value="Chromosome 4"/>
</dbReference>
<dbReference type="SMART" id="SM01381">
    <property type="entry name" value="7TM_GPCR_Srsx"/>
    <property type="match status" value="1"/>
</dbReference>
<dbReference type="GO" id="GO:0005886">
    <property type="term" value="C:plasma membrane"/>
    <property type="evidence" value="ECO:0007669"/>
    <property type="project" value="UniProtKB-SubCell"/>
</dbReference>
<evidence type="ECO:0000313" key="17">
    <source>
        <dbReference type="Proteomes" id="UP000694620"/>
    </source>
</evidence>
<feature type="transmembrane region" description="Helical" evidence="14">
    <location>
        <begin position="35"/>
        <end position="56"/>
    </location>
</feature>
<keyword evidence="6 14" id="KW-1133">Transmembrane helix</keyword>
<evidence type="ECO:0000256" key="2">
    <source>
        <dbReference type="ARBA" id="ARBA00022475"/>
    </source>
</evidence>
<evidence type="ECO:0000256" key="13">
    <source>
        <dbReference type="RuleBase" id="RU000688"/>
    </source>
</evidence>
<protein>
    <recommendedName>
        <fullName evidence="14">Olfactory receptor</fullName>
    </recommendedName>
</protein>
<evidence type="ECO:0000256" key="7">
    <source>
        <dbReference type="ARBA" id="ARBA00023040"/>
    </source>
</evidence>
<dbReference type="InterPro" id="IPR017452">
    <property type="entry name" value="GPCR_Rhodpsn_7TM"/>
</dbReference>
<dbReference type="GeneTree" id="ENSGT00940000161369"/>
<accession>A0A8C4RWA6</accession>
<evidence type="ECO:0000256" key="1">
    <source>
        <dbReference type="ARBA" id="ARBA00004651"/>
    </source>
</evidence>
<keyword evidence="4 13" id="KW-0812">Transmembrane</keyword>
<dbReference type="PANTHER" id="PTHR24242">
    <property type="entry name" value="G-PROTEIN COUPLED RECEPTOR"/>
    <property type="match status" value="1"/>
</dbReference>
<feature type="transmembrane region" description="Helical" evidence="14">
    <location>
        <begin position="254"/>
        <end position="277"/>
    </location>
</feature>
<feature type="transmembrane region" description="Helical" evidence="14">
    <location>
        <begin position="68"/>
        <end position="95"/>
    </location>
</feature>
<keyword evidence="10 13" id="KW-0675">Receptor</keyword>
<reference evidence="16" key="1">
    <citation type="submission" date="2021-06" db="EMBL/GenBank/DDBJ databases">
        <authorList>
            <consortium name="Wellcome Sanger Institute Data Sharing"/>
        </authorList>
    </citation>
    <scope>NUCLEOTIDE SEQUENCE [LARGE SCALE GENOMIC DNA]</scope>
</reference>
<dbReference type="SUPFAM" id="SSF81321">
    <property type="entry name" value="Family A G protein-coupled receptor-like"/>
    <property type="match status" value="1"/>
</dbReference>
<dbReference type="Pfam" id="PF13853">
    <property type="entry name" value="7tm_4"/>
    <property type="match status" value="1"/>
</dbReference>
<evidence type="ECO:0000259" key="15">
    <source>
        <dbReference type="PROSITE" id="PS50262"/>
    </source>
</evidence>
<dbReference type="PROSITE" id="PS00237">
    <property type="entry name" value="G_PROTEIN_RECEP_F1_1"/>
    <property type="match status" value="1"/>
</dbReference>
<dbReference type="PANTHER" id="PTHR24242:SF359">
    <property type="entry name" value="ODORANT RECEPTOR-RELATED"/>
    <property type="match status" value="1"/>
</dbReference>
<feature type="domain" description="G-protein coupled receptors family 1 profile" evidence="15">
    <location>
        <begin position="50"/>
        <end position="301"/>
    </location>
</feature>
<sequence length="331" mass="38213">MQEWKSLRFQMNSNYTPVSQFLFVGFTGQQQMPQLIGTFFLFIYILTLVGNLFILHTVRKVKKLHTPMFIMIMNLAASDIIYSTTVSPQMIYFYLTGFKEIQFHMCFVQMFFLHFAGCVDSYLMAAMAIDRFVSICYPLRYPTILSNSVAYKMCAVAWIAGIVVPLLLVLYSFPLPYCGPNKIVHFYCQHGQVARLACTDTSLTLTRALILGFIVLLGSFFIILLSYLKIIIAVIKIVTKDSKTKAFYTCSTQLIVVTIFYVPRIFVYLATLFRLYIPTDLNTALGIIYCLFPPLVNPVIYSFRTHEIRQFILKKIVLKVQYKYNVIPKIR</sequence>
<dbReference type="PRINTS" id="PR00245">
    <property type="entry name" value="OLFACTORYR"/>
</dbReference>
<keyword evidence="7 13" id="KW-0297">G-protein coupled receptor</keyword>
<reference evidence="16" key="3">
    <citation type="submission" date="2025-09" db="UniProtKB">
        <authorList>
            <consortium name="Ensembl"/>
        </authorList>
    </citation>
    <scope>IDENTIFICATION</scope>
</reference>
<dbReference type="InterPro" id="IPR000725">
    <property type="entry name" value="Olfact_rcpt"/>
</dbReference>
<keyword evidence="17" id="KW-1185">Reference proteome</keyword>
<evidence type="ECO:0000256" key="10">
    <source>
        <dbReference type="ARBA" id="ARBA00023170"/>
    </source>
</evidence>
<dbReference type="GO" id="GO:0004930">
    <property type="term" value="F:G protein-coupled receptor activity"/>
    <property type="evidence" value="ECO:0007669"/>
    <property type="project" value="UniProtKB-KW"/>
</dbReference>
<dbReference type="InterPro" id="IPR050939">
    <property type="entry name" value="Olfactory_GPCR1"/>
</dbReference>
<dbReference type="FunFam" id="1.20.1070.10:FF:000024">
    <property type="entry name" value="Olfactory receptor"/>
    <property type="match status" value="1"/>
</dbReference>
<dbReference type="PRINTS" id="PR00237">
    <property type="entry name" value="GPCRRHODOPSN"/>
</dbReference>
<name>A0A8C4RWA6_ERPCA</name>
<dbReference type="Ensembl" id="ENSECRT00000007883.1">
    <property type="protein sequence ID" value="ENSECRP00000007760.1"/>
    <property type="gene ID" value="ENSECRG00000005178.1"/>
</dbReference>
<evidence type="ECO:0000256" key="9">
    <source>
        <dbReference type="ARBA" id="ARBA00023157"/>
    </source>
</evidence>
<feature type="transmembrane region" description="Helical" evidence="14">
    <location>
        <begin position="283"/>
        <end position="303"/>
    </location>
</feature>
<evidence type="ECO:0000313" key="16">
    <source>
        <dbReference type="Ensembl" id="ENSECRP00000007760.1"/>
    </source>
</evidence>
<reference evidence="16" key="2">
    <citation type="submission" date="2025-08" db="UniProtKB">
        <authorList>
            <consortium name="Ensembl"/>
        </authorList>
    </citation>
    <scope>IDENTIFICATION</scope>
</reference>
<comment type="similarity">
    <text evidence="13">Belongs to the G-protein coupled receptor 1 family.</text>
</comment>
<feature type="transmembrane region" description="Helical" evidence="14">
    <location>
        <begin position="107"/>
        <end position="129"/>
    </location>
</feature>
<proteinExistence type="inferred from homology"/>
<dbReference type="Gene3D" id="1.20.1070.10">
    <property type="entry name" value="Rhodopsin 7-helix transmembrane proteins"/>
    <property type="match status" value="1"/>
</dbReference>
<evidence type="ECO:0000256" key="3">
    <source>
        <dbReference type="ARBA" id="ARBA00022606"/>
    </source>
</evidence>
<keyword evidence="3 14" id="KW-0716">Sensory transduction</keyword>
<keyword evidence="9" id="KW-1015">Disulfide bond</keyword>